<sequence length="156" mass="18438">MTYKEVQVQLKILLEILNKKKKLLEQIYTITENQALILGSKENNMDLFDQLSCEKKQQIDQINDLDKHFDDLYKKISYNIQNNVEEYKDLIKSLQDQIKIITDIGVKIQIQEEKNSQLIQMKYKNIREEIKSITKGKVQAVQVYKNIASFTARKIK</sequence>
<evidence type="ECO:0000313" key="2">
    <source>
        <dbReference type="EMBL" id="KAE9635572.1"/>
    </source>
</evidence>
<name>A0A7C8HIW2_9FIRM</name>
<dbReference type="RefSeq" id="WP_158739819.1">
    <property type="nucleotide sequence ID" value="NZ_JAFBEP010000001.1"/>
</dbReference>
<accession>A0A7C8HIW2</accession>
<dbReference type="AlphaFoldDB" id="A0A7C8HIW2"/>
<organism evidence="2 3">
    <name type="scientific">Defluviitalea raffinosedens</name>
    <dbReference type="NCBI Taxonomy" id="1450156"/>
    <lineage>
        <taxon>Bacteria</taxon>
        <taxon>Bacillati</taxon>
        <taxon>Bacillota</taxon>
        <taxon>Clostridia</taxon>
        <taxon>Lachnospirales</taxon>
        <taxon>Defluviitaleaceae</taxon>
        <taxon>Defluviitalea</taxon>
    </lineage>
</organism>
<dbReference type="Proteomes" id="UP000483018">
    <property type="component" value="Unassembled WGS sequence"/>
</dbReference>
<dbReference type="SUPFAM" id="SSF140566">
    <property type="entry name" value="FlgN-like"/>
    <property type="match status" value="1"/>
</dbReference>
<dbReference type="EMBL" id="WSLF01000003">
    <property type="protein sequence ID" value="KAE9635572.1"/>
    <property type="molecule type" value="Genomic_DNA"/>
</dbReference>
<protein>
    <recommendedName>
        <fullName evidence="4">Flagellar protein FlgN</fullName>
    </recommendedName>
</protein>
<reference evidence="2 3" key="1">
    <citation type="submission" date="2019-12" db="EMBL/GenBank/DDBJ databases">
        <title>Defluviitalea raffinosedens, isolated from a biogas fermenter, genome sequencing and characterization.</title>
        <authorList>
            <person name="Rettenmaier R."/>
            <person name="Schneider M."/>
            <person name="Neuhaus K."/>
            <person name="Liebl W."/>
            <person name="Zverlov V."/>
        </authorList>
    </citation>
    <scope>NUCLEOTIDE SEQUENCE [LARGE SCALE GENOMIC DNA]</scope>
    <source>
        <strain evidence="2 3">249c-K6</strain>
    </source>
</reference>
<dbReference type="OrthoDB" id="9798495at2"/>
<comment type="caution">
    <text evidence="2">The sequence shown here is derived from an EMBL/GenBank/DDBJ whole genome shotgun (WGS) entry which is preliminary data.</text>
</comment>
<dbReference type="InterPro" id="IPR036679">
    <property type="entry name" value="FlgN-like_sf"/>
</dbReference>
<gene>
    <name evidence="2" type="ORF">GND95_05350</name>
</gene>
<evidence type="ECO:0008006" key="4">
    <source>
        <dbReference type="Google" id="ProtNLM"/>
    </source>
</evidence>
<keyword evidence="3" id="KW-1185">Reference proteome</keyword>
<evidence type="ECO:0000256" key="1">
    <source>
        <dbReference type="SAM" id="Coils"/>
    </source>
</evidence>
<keyword evidence="1" id="KW-0175">Coiled coil</keyword>
<feature type="coiled-coil region" evidence="1">
    <location>
        <begin position="77"/>
        <end position="104"/>
    </location>
</feature>
<proteinExistence type="predicted"/>
<dbReference type="GO" id="GO:0044780">
    <property type="term" value="P:bacterial-type flagellum assembly"/>
    <property type="evidence" value="ECO:0007669"/>
    <property type="project" value="InterPro"/>
</dbReference>
<evidence type="ECO:0000313" key="3">
    <source>
        <dbReference type="Proteomes" id="UP000483018"/>
    </source>
</evidence>